<name>A0A817F9I7_LEPSM</name>
<proteinExistence type="predicted"/>
<comment type="caution">
    <text evidence="6">The sequence shown here is derived from an EMBL/GenBank/DDBJ whole genome shotgun (WGS) entry which is preliminary data.</text>
</comment>
<dbReference type="InterPro" id="IPR044288">
    <property type="entry name" value="ZNF598/HEL2"/>
</dbReference>
<dbReference type="PANTHER" id="PTHR22938:SF0">
    <property type="entry name" value="E3 UBIQUITIN-PROTEIN LIGASE ZNF598"/>
    <property type="match status" value="1"/>
</dbReference>
<dbReference type="OrthoDB" id="3838338at2759"/>
<keyword evidence="1 3" id="KW-0479">Metal-binding</keyword>
<dbReference type="Proteomes" id="UP000675881">
    <property type="component" value="Unassembled WGS sequence"/>
</dbReference>
<dbReference type="CDD" id="cd11713">
    <property type="entry name" value="GINS_A_psf3"/>
    <property type="match status" value="1"/>
</dbReference>
<dbReference type="InterPro" id="IPR036224">
    <property type="entry name" value="GINS_bundle-like_dom_sf"/>
</dbReference>
<evidence type="ECO:0000256" key="2">
    <source>
        <dbReference type="ARBA" id="ARBA00022833"/>
    </source>
</evidence>
<dbReference type="InterPro" id="IPR038437">
    <property type="entry name" value="GINS_Psf3_sf"/>
</dbReference>
<dbReference type="SUPFAM" id="SSF57850">
    <property type="entry name" value="RING/U-box"/>
    <property type="match status" value="1"/>
</dbReference>
<dbReference type="SUPFAM" id="SSF158573">
    <property type="entry name" value="GINS helical bundle-like"/>
    <property type="match status" value="1"/>
</dbReference>
<accession>A0A817F9I7</accession>
<keyword evidence="7" id="KW-1185">Reference proteome</keyword>
<dbReference type="Pfam" id="PF23208">
    <property type="entry name" value="zf_C2H2_ZNF598"/>
    <property type="match status" value="1"/>
</dbReference>
<dbReference type="Gene3D" id="1.20.58.2050">
    <property type="match status" value="2"/>
</dbReference>
<dbReference type="EMBL" id="CAJNVT010000008">
    <property type="protein sequence ID" value="CAF2741122.1"/>
    <property type="molecule type" value="Genomic_DNA"/>
</dbReference>
<keyword evidence="2" id="KW-0862">Zinc</keyword>
<evidence type="ECO:0000313" key="7">
    <source>
        <dbReference type="Proteomes" id="UP000675881"/>
    </source>
</evidence>
<dbReference type="GO" id="GO:0061630">
    <property type="term" value="F:ubiquitin protein ligase activity"/>
    <property type="evidence" value="ECO:0007669"/>
    <property type="project" value="UniProtKB-EC"/>
</dbReference>
<feature type="region of interest" description="Disordered" evidence="4">
    <location>
        <begin position="294"/>
        <end position="340"/>
    </location>
</feature>
<dbReference type="InterPro" id="IPR055221">
    <property type="entry name" value="PSF3_N"/>
</dbReference>
<feature type="region of interest" description="Disordered" evidence="4">
    <location>
        <begin position="422"/>
        <end position="444"/>
    </location>
</feature>
<keyword evidence="6" id="KW-0012">Acyltransferase</keyword>
<gene>
    <name evidence="6" type="ORF">LSAA_48</name>
</gene>
<sequence>MGPRGNRTKGSTFECPVCFTTAVHFSVGICNHSICQECSVRMRVLLGANECPIVSSLLNEFFDRKSGIRFENEDVQRKFKSLVQHVCSICEDHVGFPNLKQLETHCQRKHELFYCQLCSEHLNLFNMKDASTLGHLLATHRRKGDRDDKSHKGHPCCEFCNQRFMDNEALFLHLRKENITSVISATQMGKNNTYYPNYDTLRDHFGEQHYLCTEPSCKDSQFTHAFKSEIDFKVEKSVPKWKSSDTSRTQEDFPSLGRPSNSAPPLTTNKSQKNVAQRIRDSDFSQIQVLIQGTLPHGPPQLHLIKKSSQTTGEDFPGLDPPSRKRNGNNGKNGKKKSEDDYFNDCMVGGWKYQATILKTLQILFLHPMIAGQCTPLKSVINQTLDKRIQMILLQTLPNSRDPIPNQWDCVSTPDLFVPNEATGAKPKSTAPPPPPGFHFNSKQSKANNTEQTLPFGNVRSTYNPPKDFAVRNKKLLSLITRILGGKSLEFKEFMNISKSFVMSLSAQKGFYDKCVEIVSDNNKLMEFLPELIFLLPDIKKQQELHRLHQKKNSFLKIVYLEECDKCNQLLSSKDISQHRNSHSLDGDFPSFMSYLDLHDIVATASRIPVKTNDEALPSLGFVDPSLGLEDLPDNYKFELPLWMVLPLIRHGLEPDYPNPALISTKNGRYLISKIGTHPFAEKLGKILPDVLRKRFRMIMDSSQHAGDGDALHQKAKLDILERELFSQGQESKRQATSWFKRKTGQIQTATMVSRHYKRKASVLE</sequence>
<dbReference type="CDD" id="cd21693">
    <property type="entry name" value="GINS_B_Psf3"/>
    <property type="match status" value="1"/>
</dbReference>
<dbReference type="GO" id="GO:0016567">
    <property type="term" value="P:protein ubiquitination"/>
    <property type="evidence" value="ECO:0007669"/>
    <property type="project" value="TreeGrafter"/>
</dbReference>
<dbReference type="GO" id="GO:0008270">
    <property type="term" value="F:zinc ion binding"/>
    <property type="evidence" value="ECO:0007669"/>
    <property type="project" value="UniProtKB-KW"/>
</dbReference>
<dbReference type="InterPro" id="IPR059042">
    <property type="entry name" value="Znf_C2H2_ZNF598"/>
</dbReference>
<dbReference type="GO" id="GO:0072344">
    <property type="term" value="P:rescue of stalled ribosome"/>
    <property type="evidence" value="ECO:0007669"/>
    <property type="project" value="InterPro"/>
</dbReference>
<evidence type="ECO:0000256" key="4">
    <source>
        <dbReference type="SAM" id="MobiDB-lite"/>
    </source>
</evidence>
<feature type="compositionally biased region" description="Polar residues" evidence="4">
    <location>
        <begin position="258"/>
        <end position="275"/>
    </location>
</feature>
<keyword evidence="1 3" id="KW-0863">Zinc-finger</keyword>
<evidence type="ECO:0000256" key="1">
    <source>
        <dbReference type="ARBA" id="ARBA00022771"/>
    </source>
</evidence>
<dbReference type="PROSITE" id="PS50089">
    <property type="entry name" value="ZF_RING_2"/>
    <property type="match status" value="1"/>
</dbReference>
<dbReference type="InterPro" id="IPR001841">
    <property type="entry name" value="Znf_RING"/>
</dbReference>
<dbReference type="Pfam" id="PF23202">
    <property type="entry name" value="PAH_ZNF598"/>
    <property type="match status" value="1"/>
</dbReference>
<dbReference type="InterPro" id="IPR057634">
    <property type="entry name" value="PAH_ZNF598/HEL2"/>
</dbReference>
<keyword evidence="6" id="KW-0808">Transferase</keyword>
<feature type="region of interest" description="Disordered" evidence="4">
    <location>
        <begin position="237"/>
        <end position="278"/>
    </location>
</feature>
<organism evidence="6 7">
    <name type="scientific">Lepeophtheirus salmonis</name>
    <name type="common">Salmon louse</name>
    <name type="synonym">Caligus salmonis</name>
    <dbReference type="NCBI Taxonomy" id="72036"/>
    <lineage>
        <taxon>Eukaryota</taxon>
        <taxon>Metazoa</taxon>
        <taxon>Ecdysozoa</taxon>
        <taxon>Arthropoda</taxon>
        <taxon>Crustacea</taxon>
        <taxon>Multicrustacea</taxon>
        <taxon>Hexanauplia</taxon>
        <taxon>Copepoda</taxon>
        <taxon>Siphonostomatoida</taxon>
        <taxon>Caligidae</taxon>
        <taxon>Lepeophtheirus</taxon>
    </lineage>
</organism>
<dbReference type="EC" id="2.3.2.27" evidence="6"/>
<dbReference type="SUPFAM" id="SSF160059">
    <property type="entry name" value="PriA/YqbF domain"/>
    <property type="match status" value="1"/>
</dbReference>
<feature type="compositionally biased region" description="Basic and acidic residues" evidence="4">
    <location>
        <begin position="237"/>
        <end position="251"/>
    </location>
</feature>
<protein>
    <submittedName>
        <fullName evidence="6">ZNF598</fullName>
        <ecNumber evidence="6">2.3.2.27</ecNumber>
    </submittedName>
</protein>
<evidence type="ECO:0000313" key="6">
    <source>
        <dbReference type="EMBL" id="CAF2741122.1"/>
    </source>
</evidence>
<dbReference type="PANTHER" id="PTHR22938">
    <property type="entry name" value="ZINC FINGER PROTEIN 598"/>
    <property type="match status" value="1"/>
</dbReference>
<dbReference type="Pfam" id="PF22466">
    <property type="entry name" value="PSF3_N"/>
    <property type="match status" value="1"/>
</dbReference>
<evidence type="ECO:0000259" key="5">
    <source>
        <dbReference type="PROSITE" id="PS50089"/>
    </source>
</evidence>
<feature type="domain" description="RING-type" evidence="5">
    <location>
        <begin position="15"/>
        <end position="53"/>
    </location>
</feature>
<reference evidence="6" key="1">
    <citation type="submission" date="2021-02" db="EMBL/GenBank/DDBJ databases">
        <authorList>
            <person name="Bekaert M."/>
        </authorList>
    </citation>
    <scope>NUCLEOTIDE SEQUENCE</scope>
    <source>
        <strain evidence="6">IoA-00</strain>
    </source>
</reference>
<evidence type="ECO:0000256" key="3">
    <source>
        <dbReference type="PROSITE-ProRule" id="PRU00175"/>
    </source>
</evidence>
<dbReference type="AlphaFoldDB" id="A0A817F9I7"/>
<dbReference type="GO" id="GO:0043022">
    <property type="term" value="F:ribosome binding"/>
    <property type="evidence" value="ECO:0007669"/>
    <property type="project" value="TreeGrafter"/>
</dbReference>